<organism evidence="2 3">
    <name type="scientific">Sulfoacidibacillus thermotolerans</name>
    <name type="common">Acidibacillus sulfuroxidans</name>
    <dbReference type="NCBI Taxonomy" id="1765684"/>
    <lineage>
        <taxon>Bacteria</taxon>
        <taxon>Bacillati</taxon>
        <taxon>Bacillota</taxon>
        <taxon>Bacilli</taxon>
        <taxon>Bacillales</taxon>
        <taxon>Alicyclobacillaceae</taxon>
        <taxon>Sulfoacidibacillus</taxon>
    </lineage>
</organism>
<evidence type="ECO:0000256" key="1">
    <source>
        <dbReference type="SAM" id="Phobius"/>
    </source>
</evidence>
<accession>A0A2U3D7C2</accession>
<feature type="transmembrane region" description="Helical" evidence="1">
    <location>
        <begin position="35"/>
        <end position="63"/>
    </location>
</feature>
<dbReference type="EMBL" id="MPDK01000017">
    <property type="protein sequence ID" value="PWI57179.1"/>
    <property type="molecule type" value="Genomic_DNA"/>
</dbReference>
<sequence>MNDFDLFHFLQARREAIALQFVSHRHLPRRLQKTIGVLIFLFVSSLTLSGGVFLLATFMHVIVTRLDMPGSLPLSTYTIAQARLVQSQPSRTELKLPQHPASRSLQAMQQAQQQISTSVPSVPVTLIRRPTLGDVLDQWIAHSQNPADAYVQEDAVDMGLYLQREVHQWLLGIFDRATRKTSLPTVQPAGIPLTNGQ</sequence>
<comment type="caution">
    <text evidence="2">The sequence shown here is derived from an EMBL/GenBank/DDBJ whole genome shotgun (WGS) entry which is preliminary data.</text>
</comment>
<evidence type="ECO:0000313" key="3">
    <source>
        <dbReference type="Proteomes" id="UP000245380"/>
    </source>
</evidence>
<keyword evidence="3" id="KW-1185">Reference proteome</keyword>
<dbReference type="AlphaFoldDB" id="A0A2U3D7C2"/>
<keyword evidence="1" id="KW-0812">Transmembrane</keyword>
<dbReference type="RefSeq" id="WP_109431042.1">
    <property type="nucleotide sequence ID" value="NZ_MPDK01000017.1"/>
</dbReference>
<reference evidence="2 3" key="1">
    <citation type="submission" date="2016-11" db="EMBL/GenBank/DDBJ databases">
        <title>Comparative genomics of Acidibacillus ferroxidans species.</title>
        <authorList>
            <person name="Oliveira G."/>
            <person name="Nunes G."/>
            <person name="Oliveira R."/>
            <person name="Araujo F."/>
            <person name="Salim A."/>
            <person name="Scholte L."/>
            <person name="Morais D."/>
            <person name="Nancucheo I."/>
            <person name="Johnson D.B."/>
            <person name="Grail B."/>
            <person name="Bittencourt J."/>
            <person name="Valadares R."/>
        </authorList>
    </citation>
    <scope>NUCLEOTIDE SEQUENCE [LARGE SCALE GENOMIC DNA]</scope>
    <source>
        <strain evidence="2 3">Y002</strain>
    </source>
</reference>
<proteinExistence type="predicted"/>
<name>A0A2U3D7C2_SULT2</name>
<keyword evidence="1" id="KW-0472">Membrane</keyword>
<evidence type="ECO:0000313" key="2">
    <source>
        <dbReference type="EMBL" id="PWI57179.1"/>
    </source>
</evidence>
<dbReference type="OrthoDB" id="9877112at2"/>
<keyword evidence="1" id="KW-1133">Transmembrane helix</keyword>
<protein>
    <submittedName>
        <fullName evidence="2">Uncharacterized protein</fullName>
    </submittedName>
</protein>
<dbReference type="Proteomes" id="UP000245380">
    <property type="component" value="Unassembled WGS sequence"/>
</dbReference>
<gene>
    <name evidence="2" type="ORF">BM613_09935</name>
</gene>